<keyword evidence="3" id="KW-1185">Reference proteome</keyword>
<proteinExistence type="predicted"/>
<dbReference type="InterPro" id="IPR041519">
    <property type="entry name" value="HEPN_RiboL-PSP"/>
</dbReference>
<dbReference type="EMBL" id="JACOPN010000006">
    <property type="protein sequence ID" value="MBC5717613.1"/>
    <property type="molecule type" value="Genomic_DNA"/>
</dbReference>
<dbReference type="AlphaFoldDB" id="A0A8J6IZP8"/>
<sequence>MYSAKIKSLYDEYGELIEFCRSNGQISFELYINDTYKKALLLSAASYFEAVITRAIHDFVNGKPRNNPEIVAFVDNKAVKRQYHTFFNWDGKNANQFFGLFGDTFKRRAREEIQTKSLDDAEVAFLSIGQERNRLVHQNYIEAQINDTFEEIYIKYEKACDFVELITQLLSV</sequence>
<feature type="domain" description="RiboL-PSP-HEPN" evidence="1">
    <location>
        <begin position="9"/>
        <end position="170"/>
    </location>
</feature>
<accession>A0A8J6IZP8</accession>
<dbReference type="Proteomes" id="UP000602260">
    <property type="component" value="Unassembled WGS sequence"/>
</dbReference>
<evidence type="ECO:0000259" key="1">
    <source>
        <dbReference type="Pfam" id="PF18735"/>
    </source>
</evidence>
<reference evidence="2" key="1">
    <citation type="submission" date="2020-08" db="EMBL/GenBank/DDBJ databases">
        <title>Genome public.</title>
        <authorList>
            <person name="Liu C."/>
            <person name="Sun Q."/>
        </authorList>
    </citation>
    <scope>NUCLEOTIDE SEQUENCE</scope>
    <source>
        <strain evidence="2">BX5</strain>
    </source>
</reference>
<evidence type="ECO:0000313" key="2">
    <source>
        <dbReference type="EMBL" id="MBC5717613.1"/>
    </source>
</evidence>
<protein>
    <recommendedName>
        <fullName evidence="1">RiboL-PSP-HEPN domain-containing protein</fullName>
    </recommendedName>
</protein>
<gene>
    <name evidence="2" type="ORF">H8S55_09805</name>
</gene>
<dbReference type="RefSeq" id="WP_186878822.1">
    <property type="nucleotide sequence ID" value="NZ_JACOPN010000006.1"/>
</dbReference>
<organism evidence="2 3">
    <name type="scientific">Flintibacter faecis</name>
    <dbReference type="NCBI Taxonomy" id="2763047"/>
    <lineage>
        <taxon>Bacteria</taxon>
        <taxon>Bacillati</taxon>
        <taxon>Bacillota</taxon>
        <taxon>Clostridia</taxon>
        <taxon>Eubacteriales</taxon>
        <taxon>Flintibacter</taxon>
    </lineage>
</organism>
<comment type="caution">
    <text evidence="2">The sequence shown here is derived from an EMBL/GenBank/DDBJ whole genome shotgun (WGS) entry which is preliminary data.</text>
</comment>
<evidence type="ECO:0000313" key="3">
    <source>
        <dbReference type="Proteomes" id="UP000602260"/>
    </source>
</evidence>
<dbReference type="Pfam" id="PF18735">
    <property type="entry name" value="HEPN_RiboL-PSP"/>
    <property type="match status" value="1"/>
</dbReference>
<name>A0A8J6IZP8_9FIRM</name>